<accession>A0ABW8GIV2</accession>
<dbReference type="PANTHER" id="PTHR46832">
    <property type="entry name" value="5'-METHYLTHIOADENOSINE/S-ADENOSYLHOMOCYSTEINE NUCLEOSIDASE"/>
    <property type="match status" value="1"/>
</dbReference>
<feature type="domain" description="Nucleoside phosphorylase" evidence="1">
    <location>
        <begin position="136"/>
        <end position="353"/>
    </location>
</feature>
<keyword evidence="3" id="KW-1185">Reference proteome</keyword>
<dbReference type="EMBL" id="JBIWXY010000001">
    <property type="protein sequence ID" value="MFJ5445117.1"/>
    <property type="molecule type" value="Genomic_DNA"/>
</dbReference>
<dbReference type="Pfam" id="PF01048">
    <property type="entry name" value="PNP_UDP_1"/>
    <property type="match status" value="1"/>
</dbReference>
<dbReference type="Proteomes" id="UP001617669">
    <property type="component" value="Unassembled WGS sequence"/>
</dbReference>
<name>A0ABW8GIV2_9PROT</name>
<dbReference type="InterPro" id="IPR035994">
    <property type="entry name" value="Nucleoside_phosphorylase_sf"/>
</dbReference>
<comment type="caution">
    <text evidence="2">The sequence shown here is derived from an EMBL/GenBank/DDBJ whole genome shotgun (WGS) entry which is preliminary data.</text>
</comment>
<gene>
    <name evidence="2" type="ORF">ACIKP9_02635</name>
</gene>
<reference evidence="2 3" key="1">
    <citation type="submission" date="2024-11" db="EMBL/GenBank/DDBJ databases">
        <authorList>
            <person name="Kaparullina E.N."/>
            <person name="Delegan Y.A."/>
            <person name="Doronina N.V."/>
        </authorList>
    </citation>
    <scope>NUCLEOTIDE SEQUENCE [LARGE SCALE GENOMIC DNA]</scope>
    <source>
        <strain evidence="2 3">7sh_L</strain>
    </source>
</reference>
<dbReference type="PANTHER" id="PTHR46832:SF1">
    <property type="entry name" value="5'-METHYLTHIOADENOSINE_S-ADENOSYLHOMOCYSTEINE NUCLEOSIDASE"/>
    <property type="match status" value="1"/>
</dbReference>
<sequence>MLIEDNSSKSKAIIKHLTSKGVSDSNIIKAKNMTDFSANLNQDIGLFIIDLQLPSVDHGIACQNGKAIIETIKKSDKNDSLLLAISSYPNEFSGVREYFESNGCILADYSKTEIWKSALDHLLIQLNKNINFDFLIFCALNEERNPYVTLLNGKAVNSGGVDRYDVEISGKKGSIILLPKMGLVNAAVIVGLSIERFKPKIIGMSGICGGFENRAKLGQLFVSSMAYEYQSGKWSTIGFSQEPYQVNTDHDTLTKLSGLVNISGLIQELERGYTGTKRPSEFIQPEIGIFTSGSAVIADEKYLKEIESIHRKVNGLDMEIFAIHRAAELSIYKPICICAKVVVDLCNNKKDDSLHNYGSFISAQFVIKALSEIVTT</sequence>
<protein>
    <recommendedName>
        <fullName evidence="1">Nucleoside phosphorylase domain-containing protein</fullName>
    </recommendedName>
</protein>
<evidence type="ECO:0000313" key="2">
    <source>
        <dbReference type="EMBL" id="MFJ5445117.1"/>
    </source>
</evidence>
<proteinExistence type="predicted"/>
<evidence type="ECO:0000313" key="3">
    <source>
        <dbReference type="Proteomes" id="UP001617669"/>
    </source>
</evidence>
<organism evidence="2 3">
    <name type="scientific">Methylobacillus methanolivorans</name>
    <dbReference type="NCBI Taxonomy" id="1848927"/>
    <lineage>
        <taxon>Bacteria</taxon>
        <taxon>Pseudomonadati</taxon>
        <taxon>Pseudomonadota</taxon>
        <taxon>Betaproteobacteria</taxon>
        <taxon>Nitrosomonadales</taxon>
        <taxon>Methylophilaceae</taxon>
        <taxon>Methylobacillus</taxon>
    </lineage>
</organism>
<dbReference type="InterPro" id="IPR000845">
    <property type="entry name" value="Nucleoside_phosphorylase_d"/>
</dbReference>
<dbReference type="SUPFAM" id="SSF53167">
    <property type="entry name" value="Purine and uridine phosphorylases"/>
    <property type="match status" value="1"/>
</dbReference>
<evidence type="ECO:0000259" key="1">
    <source>
        <dbReference type="Pfam" id="PF01048"/>
    </source>
</evidence>
<dbReference type="Gene3D" id="3.40.50.1580">
    <property type="entry name" value="Nucleoside phosphorylase domain"/>
    <property type="match status" value="1"/>
</dbReference>
<dbReference type="RefSeq" id="WP_400878932.1">
    <property type="nucleotide sequence ID" value="NZ_JBIWXY010000001.1"/>
</dbReference>